<dbReference type="InterPro" id="IPR000873">
    <property type="entry name" value="AMP-dep_synth/lig_dom"/>
</dbReference>
<keyword evidence="1" id="KW-0547">Nucleotide-binding</keyword>
<dbReference type="PROSITE" id="PS00455">
    <property type="entry name" value="AMP_BINDING"/>
    <property type="match status" value="1"/>
</dbReference>
<dbReference type="Gene3D" id="3.40.50.12780">
    <property type="entry name" value="N-terminal domain of ligase-like"/>
    <property type="match status" value="1"/>
</dbReference>
<dbReference type="PANTHER" id="PTHR43272">
    <property type="entry name" value="LONG-CHAIN-FATTY-ACID--COA LIGASE"/>
    <property type="match status" value="1"/>
</dbReference>
<evidence type="ECO:0000313" key="5">
    <source>
        <dbReference type="Proteomes" id="UP000223759"/>
    </source>
</evidence>
<proteinExistence type="predicted"/>
<reference evidence="4 5" key="1">
    <citation type="submission" date="2017-01" db="EMBL/GenBank/DDBJ databases">
        <authorList>
            <person name="Mah S.A."/>
            <person name="Swanson W.J."/>
            <person name="Moy G.W."/>
            <person name="Vacquier V.D."/>
        </authorList>
    </citation>
    <scope>NUCLEOTIDE SEQUENCE [LARGE SCALE GENOMIC DNA]</scope>
    <source>
        <strain evidence="4 5">M9</strain>
    </source>
</reference>
<dbReference type="GO" id="GO:0004467">
    <property type="term" value="F:long-chain fatty acid-CoA ligase activity"/>
    <property type="evidence" value="ECO:0007669"/>
    <property type="project" value="TreeGrafter"/>
</dbReference>
<keyword evidence="5" id="KW-1185">Reference proteome</keyword>
<dbReference type="Pfam" id="PF23562">
    <property type="entry name" value="AMP-binding_C_3"/>
    <property type="match status" value="1"/>
</dbReference>
<sequence length="603" mass="67002">MTAHAQVIPPHTCQTLAGLFHLRVQQSPDSQAYLQFDSEKQEWCSYPWSEVAGQVARWQAALKREGFVPGDRVAVMLRNCMEWVIFDQACLGLGLVTVPLYTDDRPDNIAYIVADCGARLLLIGGPAQWRRLAGVAEQMPSLKRIVSLNTFDEVQPQNDERLTDFDHWAVDAEAEVQSDVSKPEDLATIVYTSGTTGRPKGVMLSHDNILQNAFAAQQCAPMGSDDLFLSFLPLSHTLERTAGCYMPMMVGARVAFARSIQGLAEDLLYLRPTILISVPRIYERIYGRIKAGLKEKSAFARFLFQSTVRVGWRRFEYQQKRASWHPQLLLWPLLERLVATKVKQRLGGRLRIAVCGGAPLPPAIAEFFIGLGLPVYHGFGMTEASPVVSVNRPEDNLPASVGTVLSGVEVRIGENDELLVRGPTVMQGYWNNEEATAAAIDAEGWLHSGDQARIDDQGHIFIIGRIKEILVLANGEKVPPNDMEMAIAMDPLFDQALVLGEGKAYLSALLVLNLEEWRSLASSLDISPNDAAELHQSAVEKALRKRVAAQLGAFPGYAQIRRLRATLEPWDVENGMLTPTMKLKRSVILDHHKNLVEELYESD</sequence>
<dbReference type="InterPro" id="IPR020459">
    <property type="entry name" value="AMP-binding"/>
</dbReference>
<dbReference type="STRING" id="233100.SAMN05216526_1164"/>
<dbReference type="GO" id="GO:0005524">
    <property type="term" value="F:ATP binding"/>
    <property type="evidence" value="ECO:0007669"/>
    <property type="project" value="UniProtKB-KW"/>
</dbReference>
<evidence type="ECO:0000256" key="2">
    <source>
        <dbReference type="ARBA" id="ARBA00022840"/>
    </source>
</evidence>
<evidence type="ECO:0000313" key="4">
    <source>
        <dbReference type="EMBL" id="SIT69799.1"/>
    </source>
</evidence>
<dbReference type="PANTHER" id="PTHR43272:SF33">
    <property type="entry name" value="AMP-BINDING DOMAIN-CONTAINING PROTEIN-RELATED"/>
    <property type="match status" value="1"/>
</dbReference>
<dbReference type="GO" id="GO:0016020">
    <property type="term" value="C:membrane"/>
    <property type="evidence" value="ECO:0007669"/>
    <property type="project" value="TreeGrafter"/>
</dbReference>
<dbReference type="SUPFAM" id="SSF56801">
    <property type="entry name" value="Acetyl-CoA synthetase-like"/>
    <property type="match status" value="1"/>
</dbReference>
<dbReference type="Pfam" id="PF00501">
    <property type="entry name" value="AMP-binding"/>
    <property type="match status" value="1"/>
</dbReference>
<organism evidence="4 5">
    <name type="scientific">Ectothiorhodosinus mongolicus</name>
    <dbReference type="NCBI Taxonomy" id="233100"/>
    <lineage>
        <taxon>Bacteria</taxon>
        <taxon>Pseudomonadati</taxon>
        <taxon>Pseudomonadota</taxon>
        <taxon>Gammaproteobacteria</taxon>
        <taxon>Chromatiales</taxon>
        <taxon>Ectothiorhodospiraceae</taxon>
        <taxon>Ectothiorhodosinus</taxon>
    </lineage>
</organism>
<dbReference type="RefSeq" id="WP_076755562.1">
    <property type="nucleotide sequence ID" value="NZ_CP023018.1"/>
</dbReference>
<dbReference type="InterPro" id="IPR042099">
    <property type="entry name" value="ANL_N_sf"/>
</dbReference>
<protein>
    <submittedName>
        <fullName evidence="4">Long-chain acyl-CoA synthetase</fullName>
    </submittedName>
</protein>
<gene>
    <name evidence="4" type="ORF">SAMN05216526_1164</name>
</gene>
<evidence type="ECO:0000256" key="1">
    <source>
        <dbReference type="ARBA" id="ARBA00022741"/>
    </source>
</evidence>
<dbReference type="AlphaFoldDB" id="A0A1R3VZ48"/>
<feature type="domain" description="AMP-dependent synthetase/ligase" evidence="3">
    <location>
        <begin position="23"/>
        <end position="430"/>
    </location>
</feature>
<keyword evidence="2" id="KW-0067">ATP-binding</keyword>
<evidence type="ECO:0000259" key="3">
    <source>
        <dbReference type="Pfam" id="PF00501"/>
    </source>
</evidence>
<accession>A0A1R3VZ48</accession>
<dbReference type="InterPro" id="IPR020845">
    <property type="entry name" value="AMP-binding_CS"/>
</dbReference>
<dbReference type="EMBL" id="FTPK01000002">
    <property type="protein sequence ID" value="SIT69799.1"/>
    <property type="molecule type" value="Genomic_DNA"/>
</dbReference>
<dbReference type="OrthoDB" id="5296889at2"/>
<dbReference type="Proteomes" id="UP000223759">
    <property type="component" value="Unassembled WGS sequence"/>
</dbReference>
<dbReference type="CDD" id="cd05907">
    <property type="entry name" value="VL_LC_FACS_like"/>
    <property type="match status" value="1"/>
</dbReference>
<dbReference type="PRINTS" id="PR00154">
    <property type="entry name" value="AMPBINDING"/>
</dbReference>
<name>A0A1R3VZ48_9GAMM</name>